<comment type="catalytic activity">
    <reaction evidence="12 13">
        <text>ATP + H2O = ADP + phosphate + H(+)</text>
        <dbReference type="Rhea" id="RHEA:13065"/>
        <dbReference type="ChEBI" id="CHEBI:15377"/>
        <dbReference type="ChEBI" id="CHEBI:15378"/>
        <dbReference type="ChEBI" id="CHEBI:30616"/>
        <dbReference type="ChEBI" id="CHEBI:43474"/>
        <dbReference type="ChEBI" id="CHEBI:456216"/>
        <dbReference type="EC" id="5.6.2.4"/>
    </reaction>
</comment>
<keyword evidence="7 13" id="KW-0067">ATP-binding</keyword>
<evidence type="ECO:0000256" key="9">
    <source>
        <dbReference type="ARBA" id="ARBA00023204"/>
    </source>
</evidence>
<evidence type="ECO:0000259" key="15">
    <source>
        <dbReference type="PROSITE" id="PS51198"/>
    </source>
</evidence>
<dbReference type="AlphaFoldDB" id="A0A0R1YR37"/>
<evidence type="ECO:0000256" key="11">
    <source>
        <dbReference type="ARBA" id="ARBA00034617"/>
    </source>
</evidence>
<feature type="domain" description="UvrD-like helicase C-terminal" evidence="16">
    <location>
        <begin position="510"/>
        <end position="804"/>
    </location>
</feature>
<keyword evidence="5 13" id="KW-0347">Helicase</keyword>
<dbReference type="PANTHER" id="PTHR11070:SF48">
    <property type="entry name" value="ATP-DEPENDENT HELICASE_NUCLEASE SUBUNIT A"/>
    <property type="match status" value="1"/>
</dbReference>
<dbReference type="GO" id="GO:0016887">
    <property type="term" value="F:ATP hydrolysis activity"/>
    <property type="evidence" value="ECO:0007669"/>
    <property type="project" value="RHEA"/>
</dbReference>
<evidence type="ECO:0000256" key="2">
    <source>
        <dbReference type="ARBA" id="ARBA00022741"/>
    </source>
</evidence>
<dbReference type="InterPro" id="IPR014152">
    <property type="entry name" value="AddA"/>
</dbReference>
<reference evidence="17 18" key="1">
    <citation type="journal article" date="2015" name="Genome Announc.">
        <title>Expanding the biotechnology potential of lactobacilli through comparative genomics of 213 strains and associated genera.</title>
        <authorList>
            <person name="Sun Z."/>
            <person name="Harris H.M."/>
            <person name="McCann A."/>
            <person name="Guo C."/>
            <person name="Argimon S."/>
            <person name="Zhang W."/>
            <person name="Yang X."/>
            <person name="Jeffery I.B."/>
            <person name="Cooney J.C."/>
            <person name="Kagawa T.F."/>
            <person name="Liu W."/>
            <person name="Song Y."/>
            <person name="Salvetti E."/>
            <person name="Wrobel A."/>
            <person name="Rasinkangas P."/>
            <person name="Parkhill J."/>
            <person name="Rea M.C."/>
            <person name="O'Sullivan O."/>
            <person name="Ritari J."/>
            <person name="Douillard F.P."/>
            <person name="Paul Ross R."/>
            <person name="Yang R."/>
            <person name="Briner A.E."/>
            <person name="Felis G.E."/>
            <person name="de Vos W.M."/>
            <person name="Barrangou R."/>
            <person name="Klaenhammer T.R."/>
            <person name="Caufield P.W."/>
            <person name="Cui Y."/>
            <person name="Zhang H."/>
            <person name="O'Toole P.W."/>
        </authorList>
    </citation>
    <scope>NUCLEOTIDE SEQUENCE [LARGE SCALE GENOMIC DNA]</scope>
    <source>
        <strain evidence="17 18">DSM 18390</strain>
    </source>
</reference>
<keyword evidence="6 13" id="KW-0269">Exonuclease</keyword>
<evidence type="ECO:0000256" key="4">
    <source>
        <dbReference type="ARBA" id="ARBA00022801"/>
    </source>
</evidence>
<dbReference type="Gene3D" id="3.40.50.300">
    <property type="entry name" value="P-loop containing nucleotide triphosphate hydrolases"/>
    <property type="match status" value="4"/>
</dbReference>
<dbReference type="GO" id="GO:0043138">
    <property type="term" value="F:3'-5' DNA helicase activity"/>
    <property type="evidence" value="ECO:0007669"/>
    <property type="project" value="UniProtKB-UniRule"/>
</dbReference>
<keyword evidence="9 13" id="KW-0234">DNA repair</keyword>
<evidence type="ECO:0000256" key="3">
    <source>
        <dbReference type="ARBA" id="ARBA00022763"/>
    </source>
</evidence>
<dbReference type="InterPro" id="IPR011335">
    <property type="entry name" value="Restrct_endonuc-II-like"/>
</dbReference>
<dbReference type="GO" id="GO:0005524">
    <property type="term" value="F:ATP binding"/>
    <property type="evidence" value="ECO:0007669"/>
    <property type="project" value="UniProtKB-UniRule"/>
</dbReference>
<comment type="subunit">
    <text evidence="13">Heterodimer of AddA and AddB/RexB.</text>
</comment>
<feature type="binding site" evidence="14">
    <location>
        <begin position="23"/>
        <end position="30"/>
    </location>
    <ligand>
        <name>ATP</name>
        <dbReference type="ChEBI" id="CHEBI:30616"/>
    </ligand>
</feature>
<comment type="similarity">
    <text evidence="13">Belongs to the helicase family. AddA subfamily.</text>
</comment>
<dbReference type="Pfam" id="PF12705">
    <property type="entry name" value="PDDEXK_1"/>
    <property type="match status" value="1"/>
</dbReference>
<dbReference type="PROSITE" id="PS51217">
    <property type="entry name" value="UVRD_HELICASE_CTER"/>
    <property type="match status" value="1"/>
</dbReference>
<dbReference type="GO" id="GO:0008408">
    <property type="term" value="F:3'-5' exonuclease activity"/>
    <property type="evidence" value="ECO:0007669"/>
    <property type="project" value="UniProtKB-UniRule"/>
</dbReference>
<dbReference type="InterPro" id="IPR038726">
    <property type="entry name" value="PDDEXK_AddAB-type"/>
</dbReference>
<dbReference type="SUPFAM" id="SSF52540">
    <property type="entry name" value="P-loop containing nucleoside triphosphate hydrolases"/>
    <property type="match status" value="1"/>
</dbReference>
<sequence length="1256" mass="142354">MQYTPDQQKAIKDRPEGNVLVSASAGSGKTKVLVERIIDMVKNQRINIDELLVVTFTNAAAKEMRERLRDSLQAEFTNASDPAVKKHLLTQIRKVAVADITTMDAYCQKLVARYYYILGIDPNFRVLSDNTEIQLLKEQVWDNVREELYGQDADGTFAALTENFSSDRNDDGLTNVVFQMDEFANVNPDPDAWLASAANFYEIGDAGLLGSDLYKSLIAPQIAAAFKRLILTHEAIIKVSQDAELEKHELLFFDQLTKIQDIQRKVDSAKNWDDLRQLLINIEFFSLNKARIPKDAPDYQKQAGNQIKNLKKDMTTQWKKLIDGYFQFNEQDNRHLMDAAKARIEKLVTVVRTFRAAYKQAKARRHLMQFIDIEHAAYDILSDASEQGQQVRQKLMNQYAEIMTDEYQDNNRLQDAILNRIARQDAGNRFMVGDVKQSIYRFRLADPTMFVAKQHAFESPTNPDELISLSENFRSTQNVDRFTNLIFEQIMDQQVGDVDYTGKSKLKFGAAYYPEETDQTISLIVYRTKSAVASNQDADPITDEIEDSDVGQATIIAQKIRQLYDAGQKIFDKDLGKMRPVSYGDFAVISPTHNNELTLSDVFTQYGIPAEITGAKSYFKTTEIQIMMSLLAIIDNPFQDIPLVAVLRSPIVGLDENQLAYLRINRRTGNYYQAVLDFYHQFETSEPNDYATAIYPKIDRFLKQLTHFKDVAQQDGLVALIWDIYTETGYLDYVGGMPAGLQRQTNLHALYERAADYERNGFKGLFQFVQFIRRMQDHDQDLASVAPTASDNTVHVMTIHGSKGLQFPIVFLSDVGKNFNQRDIVGNYVLNDHWGIGISYLNPETREVRAPLQKQAIVDITKNASLSEEMRKLYVAMTRAEQQLYLVAKVKGDKDGDDQQLIDKWQGQTDANQLVLPAAIRNAARSYLDWIGPAIARHPVITSQFGDADDFRVLQDDQAAFQIEFYDDEKISDLAGEQDQTTGSANEFIQKIDQQRPQLKPTTVAAISQIMNFNYPHVAATKTTAYQSVSEIKRLFDDPDNAQLSPYSTLDVNQVAQTGRYLKANFDAPDFIAEGGTGQPAPTEVGTATHLVLQQVNLTSSPTSRSLQELIGNMVKQGILSEKVAKAINVDEIVAFYRDPLGKELLAHPTTTYREVPFSLLMKAKDVFSAFQENDDQRILIHGIIDGYVLVDDHVTLFDYKTDRITPKTGVADIVHRYRGQLKLYALALSKILKRPIDHQYLYLLSANRAIDIDKS</sequence>
<dbReference type="PANTHER" id="PTHR11070">
    <property type="entry name" value="UVRD / RECB / PCRA DNA HELICASE FAMILY MEMBER"/>
    <property type="match status" value="1"/>
</dbReference>
<dbReference type="Proteomes" id="UP000051010">
    <property type="component" value="Unassembled WGS sequence"/>
</dbReference>
<dbReference type="InterPro" id="IPR000212">
    <property type="entry name" value="DNA_helicase_UvrD/REP"/>
</dbReference>
<dbReference type="GO" id="GO:0033202">
    <property type="term" value="C:DNA helicase complex"/>
    <property type="evidence" value="ECO:0007669"/>
    <property type="project" value="TreeGrafter"/>
</dbReference>
<feature type="domain" description="UvrD-like helicase ATP-binding" evidence="15">
    <location>
        <begin position="2"/>
        <end position="476"/>
    </location>
</feature>
<dbReference type="PATRIC" id="fig|1423786.4.peg.2401"/>
<dbReference type="Pfam" id="PF00580">
    <property type="entry name" value="UvrD-helicase"/>
    <property type="match status" value="1"/>
</dbReference>
<protein>
    <recommendedName>
        <fullName evidence="13">ATP-dependent helicase/nuclease subunit A</fullName>
        <ecNumber evidence="13">3.1.-.-</ecNumber>
        <ecNumber evidence="13">5.6.2.4</ecNumber>
    </recommendedName>
    <alternativeName>
        <fullName evidence="13">ATP-dependent helicase/nuclease AddA</fullName>
    </alternativeName>
    <alternativeName>
        <fullName evidence="13">DNA 3'-5' helicase AddA</fullName>
    </alternativeName>
</protein>
<proteinExistence type="inferred from homology"/>
<comment type="cofactor">
    <cofactor evidence="13">
        <name>Mg(2+)</name>
        <dbReference type="ChEBI" id="CHEBI:18420"/>
    </cofactor>
</comment>
<dbReference type="EMBL" id="AZFZ01000055">
    <property type="protein sequence ID" value="KRM41731.1"/>
    <property type="molecule type" value="Genomic_DNA"/>
</dbReference>
<evidence type="ECO:0000256" key="10">
    <source>
        <dbReference type="ARBA" id="ARBA00023235"/>
    </source>
</evidence>
<comment type="caution">
    <text evidence="17">The sequence shown here is derived from an EMBL/GenBank/DDBJ whole genome shotgun (WGS) entry which is preliminary data.</text>
</comment>
<dbReference type="NCBIfam" id="TIGR02785">
    <property type="entry name" value="addA_Gpos"/>
    <property type="match status" value="1"/>
</dbReference>
<dbReference type="GO" id="GO:0000724">
    <property type="term" value="P:double-strand break repair via homologous recombination"/>
    <property type="evidence" value="ECO:0007669"/>
    <property type="project" value="UniProtKB-UniRule"/>
</dbReference>
<dbReference type="InterPro" id="IPR027417">
    <property type="entry name" value="P-loop_NTPase"/>
</dbReference>
<dbReference type="EC" id="3.1.-.-" evidence="13"/>
<evidence type="ECO:0000256" key="6">
    <source>
        <dbReference type="ARBA" id="ARBA00022839"/>
    </source>
</evidence>
<name>A0A0R1YR37_9LACO</name>
<comment type="catalytic activity">
    <reaction evidence="11 13">
        <text>Couples ATP hydrolysis with the unwinding of duplex DNA by translocating in the 3'-5' direction.</text>
        <dbReference type="EC" id="5.6.2.4"/>
    </reaction>
</comment>
<evidence type="ECO:0000256" key="5">
    <source>
        <dbReference type="ARBA" id="ARBA00022806"/>
    </source>
</evidence>
<keyword evidence="2 13" id="KW-0547">Nucleotide-binding</keyword>
<keyword evidence="8 13" id="KW-0238">DNA-binding</keyword>
<dbReference type="GO" id="GO:0003690">
    <property type="term" value="F:double-stranded DNA binding"/>
    <property type="evidence" value="ECO:0007669"/>
    <property type="project" value="UniProtKB-UniRule"/>
</dbReference>
<dbReference type="Pfam" id="PF13361">
    <property type="entry name" value="UvrD_C"/>
    <property type="match status" value="1"/>
</dbReference>
<evidence type="ECO:0000256" key="14">
    <source>
        <dbReference type="PROSITE-ProRule" id="PRU00560"/>
    </source>
</evidence>
<dbReference type="Gene3D" id="3.90.320.10">
    <property type="match status" value="1"/>
</dbReference>
<evidence type="ECO:0000256" key="12">
    <source>
        <dbReference type="ARBA" id="ARBA00048988"/>
    </source>
</evidence>
<accession>A0A0R1YR37</accession>
<evidence type="ECO:0000256" key="7">
    <source>
        <dbReference type="ARBA" id="ARBA00022840"/>
    </source>
</evidence>
<evidence type="ECO:0000313" key="17">
    <source>
        <dbReference type="EMBL" id="KRM41731.1"/>
    </source>
</evidence>
<comment type="function">
    <text evidence="13">The heterodimer acts as both an ATP-dependent DNA helicase and an ATP-dependent, dual-direction single-stranded exonuclease. Recognizes the chi site generating a DNA molecule suitable for the initiation of homologous recombination. The AddA nuclease domain is required for chi fragment generation; this subunit has the helicase and 3' -&gt; 5' nuclease activities.</text>
</comment>
<evidence type="ECO:0000256" key="8">
    <source>
        <dbReference type="ARBA" id="ARBA00023125"/>
    </source>
</evidence>
<evidence type="ECO:0000259" key="16">
    <source>
        <dbReference type="PROSITE" id="PS51217"/>
    </source>
</evidence>
<dbReference type="GO" id="GO:0005829">
    <property type="term" value="C:cytosol"/>
    <property type="evidence" value="ECO:0007669"/>
    <property type="project" value="TreeGrafter"/>
</dbReference>
<dbReference type="InterPro" id="IPR014017">
    <property type="entry name" value="DNA_helicase_UvrD-like_C"/>
</dbReference>
<dbReference type="InterPro" id="IPR011604">
    <property type="entry name" value="PDDEXK-like_dom_sf"/>
</dbReference>
<dbReference type="InterPro" id="IPR014016">
    <property type="entry name" value="UvrD-like_ATP-bd"/>
</dbReference>
<organism evidence="17 18">
    <name type="scientific">Lentilactobacillus parafarraginis DSM 18390 = JCM 14109</name>
    <dbReference type="NCBI Taxonomy" id="1423786"/>
    <lineage>
        <taxon>Bacteria</taxon>
        <taxon>Bacillati</taxon>
        <taxon>Bacillota</taxon>
        <taxon>Bacilli</taxon>
        <taxon>Lactobacillales</taxon>
        <taxon>Lactobacillaceae</taxon>
        <taxon>Lentilactobacillus</taxon>
    </lineage>
</organism>
<dbReference type="EC" id="5.6.2.4" evidence="13"/>
<dbReference type="RefSeq" id="WP_056980687.1">
    <property type="nucleotide sequence ID" value="NZ_AZFZ01000055.1"/>
</dbReference>
<evidence type="ECO:0000256" key="1">
    <source>
        <dbReference type="ARBA" id="ARBA00022722"/>
    </source>
</evidence>
<evidence type="ECO:0000313" key="18">
    <source>
        <dbReference type="Proteomes" id="UP000051010"/>
    </source>
</evidence>
<dbReference type="HAMAP" id="MF_01451">
    <property type="entry name" value="AddA"/>
    <property type="match status" value="1"/>
</dbReference>
<keyword evidence="3 13" id="KW-0227">DNA damage</keyword>
<evidence type="ECO:0000256" key="13">
    <source>
        <dbReference type="HAMAP-Rule" id="MF_01451"/>
    </source>
</evidence>
<keyword evidence="1 13" id="KW-0540">Nuclease</keyword>
<keyword evidence="10 13" id="KW-0413">Isomerase</keyword>
<dbReference type="SUPFAM" id="SSF52980">
    <property type="entry name" value="Restriction endonuclease-like"/>
    <property type="match status" value="1"/>
</dbReference>
<dbReference type="PROSITE" id="PS51198">
    <property type="entry name" value="UVRD_HELICASE_ATP_BIND"/>
    <property type="match status" value="1"/>
</dbReference>
<keyword evidence="4 13" id="KW-0378">Hydrolase</keyword>
<gene>
    <name evidence="13" type="primary">addA</name>
    <name evidence="17" type="ORF">FD47_GL002286</name>
</gene>